<comment type="caution">
    <text evidence="6">The sequence shown here is derived from an EMBL/GenBank/DDBJ whole genome shotgun (WGS) entry which is preliminary data.</text>
</comment>
<gene>
    <name evidence="6" type="ORF">A2765_03135</name>
</gene>
<dbReference type="PANTHER" id="PTHR12599:SF0">
    <property type="entry name" value="PTERIN-4-ALPHA-CARBINOLAMINE DEHYDRATASE"/>
    <property type="match status" value="1"/>
</dbReference>
<sequence length="127" mass="14470">MKSNKGQTAREKKGENSSEENLLQKHCVPCEGAARPYARSQARKMCAHTPQWHLTDEATVLTRQFSFRNFSDALTFVNRVGKIAEKEDHHPDILLYDWNKVTVTLTTHAINGLSENDFILAAKIDRM</sequence>
<comment type="similarity">
    <text evidence="2">Belongs to the pterin-4-alpha-carbinolamine dehydratase family.</text>
</comment>
<evidence type="ECO:0000256" key="4">
    <source>
        <dbReference type="ARBA" id="ARBA00023239"/>
    </source>
</evidence>
<dbReference type="EMBL" id="MFLA01000014">
    <property type="protein sequence ID" value="OGG60083.1"/>
    <property type="molecule type" value="Genomic_DNA"/>
</dbReference>
<evidence type="ECO:0000256" key="5">
    <source>
        <dbReference type="SAM" id="MobiDB-lite"/>
    </source>
</evidence>
<proteinExistence type="inferred from homology"/>
<evidence type="ECO:0000256" key="2">
    <source>
        <dbReference type="ARBA" id="ARBA00006472"/>
    </source>
</evidence>
<evidence type="ECO:0000256" key="3">
    <source>
        <dbReference type="ARBA" id="ARBA00013252"/>
    </source>
</evidence>
<dbReference type="SUPFAM" id="SSF55248">
    <property type="entry name" value="PCD-like"/>
    <property type="match status" value="1"/>
</dbReference>
<dbReference type="Proteomes" id="UP000176377">
    <property type="component" value="Unassembled WGS sequence"/>
</dbReference>
<keyword evidence="4" id="KW-0456">Lyase</keyword>
<name>A0A1F6DF74_9BACT</name>
<dbReference type="CDD" id="cd00913">
    <property type="entry name" value="PCD_DCoH_subfamily_a"/>
    <property type="match status" value="1"/>
</dbReference>
<evidence type="ECO:0000313" key="6">
    <source>
        <dbReference type="EMBL" id="OGG60083.1"/>
    </source>
</evidence>
<feature type="region of interest" description="Disordered" evidence="5">
    <location>
        <begin position="1"/>
        <end position="22"/>
    </location>
</feature>
<dbReference type="GO" id="GO:0008124">
    <property type="term" value="F:4-alpha-hydroxytetrahydrobiopterin dehydratase activity"/>
    <property type="evidence" value="ECO:0007669"/>
    <property type="project" value="UniProtKB-EC"/>
</dbReference>
<comment type="catalytic activity">
    <reaction evidence="1">
        <text>(4aS,6R)-4a-hydroxy-L-erythro-5,6,7,8-tetrahydrobiopterin = (6R)-L-erythro-6,7-dihydrobiopterin + H2O</text>
        <dbReference type="Rhea" id="RHEA:11920"/>
        <dbReference type="ChEBI" id="CHEBI:15377"/>
        <dbReference type="ChEBI" id="CHEBI:15642"/>
        <dbReference type="ChEBI" id="CHEBI:43120"/>
        <dbReference type="EC" id="4.2.1.96"/>
    </reaction>
</comment>
<evidence type="ECO:0000256" key="1">
    <source>
        <dbReference type="ARBA" id="ARBA00001554"/>
    </source>
</evidence>
<dbReference type="InterPro" id="IPR036428">
    <property type="entry name" value="PCD_sf"/>
</dbReference>
<protein>
    <recommendedName>
        <fullName evidence="3">4a-hydroxytetrahydrobiopterin dehydratase</fullName>
        <ecNumber evidence="3">4.2.1.96</ecNumber>
    </recommendedName>
</protein>
<dbReference type="Pfam" id="PF01329">
    <property type="entry name" value="Pterin_4a"/>
    <property type="match status" value="1"/>
</dbReference>
<evidence type="ECO:0000313" key="7">
    <source>
        <dbReference type="Proteomes" id="UP000176377"/>
    </source>
</evidence>
<dbReference type="InterPro" id="IPR001533">
    <property type="entry name" value="Pterin_deHydtase"/>
</dbReference>
<dbReference type="Gene3D" id="3.30.1360.20">
    <property type="entry name" value="Transcriptional coactivator/pterin dehydratase"/>
    <property type="match status" value="1"/>
</dbReference>
<reference evidence="6 7" key="1">
    <citation type="journal article" date="2016" name="Nat. Commun.">
        <title>Thousands of microbial genomes shed light on interconnected biogeochemical processes in an aquifer system.</title>
        <authorList>
            <person name="Anantharaman K."/>
            <person name="Brown C.T."/>
            <person name="Hug L.A."/>
            <person name="Sharon I."/>
            <person name="Castelle C.J."/>
            <person name="Probst A.J."/>
            <person name="Thomas B.C."/>
            <person name="Singh A."/>
            <person name="Wilkins M.J."/>
            <person name="Karaoz U."/>
            <person name="Brodie E.L."/>
            <person name="Williams K.H."/>
            <person name="Hubbard S.S."/>
            <person name="Banfield J.F."/>
        </authorList>
    </citation>
    <scope>NUCLEOTIDE SEQUENCE [LARGE SCALE GENOMIC DNA]</scope>
</reference>
<dbReference type="GO" id="GO:0006729">
    <property type="term" value="P:tetrahydrobiopterin biosynthetic process"/>
    <property type="evidence" value="ECO:0007669"/>
    <property type="project" value="InterPro"/>
</dbReference>
<accession>A0A1F6DF74</accession>
<dbReference type="PANTHER" id="PTHR12599">
    <property type="entry name" value="PTERIN-4-ALPHA-CARBINOLAMINE DEHYDRATASE"/>
    <property type="match status" value="1"/>
</dbReference>
<dbReference type="AlphaFoldDB" id="A0A1F6DF74"/>
<dbReference type="EC" id="4.2.1.96" evidence="3"/>
<organism evidence="6 7">
    <name type="scientific">Candidatus Kaiserbacteria bacterium RIFCSPHIGHO2_01_FULL_56_24</name>
    <dbReference type="NCBI Taxonomy" id="1798487"/>
    <lineage>
        <taxon>Bacteria</taxon>
        <taxon>Candidatus Kaiseribacteriota</taxon>
    </lineage>
</organism>